<evidence type="ECO:0000313" key="2">
    <source>
        <dbReference type="EMBL" id="EMA09939.1"/>
    </source>
</evidence>
<gene>
    <name evidence="2" type="ORF">C437_04760</name>
</gene>
<dbReference type="Proteomes" id="UP000011534">
    <property type="component" value="Unassembled WGS sequence"/>
</dbReference>
<keyword evidence="1" id="KW-1133">Transmembrane helix</keyword>
<feature type="transmembrane region" description="Helical" evidence="1">
    <location>
        <begin position="20"/>
        <end position="39"/>
    </location>
</feature>
<feature type="transmembrane region" description="Helical" evidence="1">
    <location>
        <begin position="60"/>
        <end position="76"/>
    </location>
</feature>
<comment type="caution">
    <text evidence="2">The sequence shown here is derived from an EMBL/GenBank/DDBJ whole genome shotgun (WGS) entry which is preliminary data.</text>
</comment>
<organism evidence="2 3">
    <name type="scientific">Haloarcula vallismortis ATCC 29715</name>
    <dbReference type="NCBI Taxonomy" id="662477"/>
    <lineage>
        <taxon>Archaea</taxon>
        <taxon>Methanobacteriati</taxon>
        <taxon>Methanobacteriota</taxon>
        <taxon>Stenosarchaea group</taxon>
        <taxon>Halobacteria</taxon>
        <taxon>Halobacteriales</taxon>
        <taxon>Haloarculaceae</taxon>
        <taxon>Haloarcula</taxon>
    </lineage>
</organism>
<name>M0JPN9_HALVA</name>
<protein>
    <submittedName>
        <fullName evidence="2">Uncharacterized protein</fullName>
    </submittedName>
</protein>
<dbReference type="EMBL" id="AOLQ01000014">
    <property type="protein sequence ID" value="EMA09939.1"/>
    <property type="molecule type" value="Genomic_DNA"/>
</dbReference>
<evidence type="ECO:0000313" key="3">
    <source>
        <dbReference type="Proteomes" id="UP000011534"/>
    </source>
</evidence>
<keyword evidence="1" id="KW-0812">Transmembrane</keyword>
<evidence type="ECO:0000256" key="1">
    <source>
        <dbReference type="SAM" id="Phobius"/>
    </source>
</evidence>
<proteinExistence type="predicted"/>
<reference evidence="2 3" key="1">
    <citation type="journal article" date="2014" name="PLoS Genet.">
        <title>Phylogenetically driven sequencing of extremely halophilic archaea reveals strategies for static and dynamic osmo-response.</title>
        <authorList>
            <person name="Becker E.A."/>
            <person name="Seitzer P.M."/>
            <person name="Tritt A."/>
            <person name="Larsen D."/>
            <person name="Krusor M."/>
            <person name="Yao A.I."/>
            <person name="Wu D."/>
            <person name="Madern D."/>
            <person name="Eisen J.A."/>
            <person name="Darling A.E."/>
            <person name="Facciotti M.T."/>
        </authorList>
    </citation>
    <scope>NUCLEOTIDE SEQUENCE [LARGE SCALE GENOMIC DNA]</scope>
    <source>
        <strain evidence="2 3">ATCC 29715</strain>
    </source>
</reference>
<accession>M0JPN9</accession>
<keyword evidence="3" id="KW-1185">Reference proteome</keyword>
<sequence length="94" mass="10763">MDWTLTVKVPETLTFDFSFVPWMVLGYFLWGAAVMMTILKANKDGKQNQGSSQDLSKSNRLGIVVFGAFCWPWFIYDLMKDAAELEEKTEGENQ</sequence>
<keyword evidence="1" id="KW-0472">Membrane</keyword>
<dbReference type="AlphaFoldDB" id="M0JPN9"/>
<dbReference type="RefSeq" id="WP_004515751.1">
    <property type="nucleotide sequence ID" value="NZ_AOLQ01000014.1"/>
</dbReference>